<dbReference type="PROSITE" id="PS50005">
    <property type="entry name" value="TPR"/>
    <property type="match status" value="1"/>
</dbReference>
<evidence type="ECO:0000313" key="5">
    <source>
        <dbReference type="EMBL" id="RZD15053.1"/>
    </source>
</evidence>
<proteinExistence type="predicted"/>
<dbReference type="SUPFAM" id="SSF48452">
    <property type="entry name" value="TPR-like"/>
    <property type="match status" value="2"/>
</dbReference>
<dbReference type="Proteomes" id="UP000320813">
    <property type="component" value="Unassembled WGS sequence"/>
</dbReference>
<evidence type="ECO:0000256" key="1">
    <source>
        <dbReference type="ARBA" id="ARBA00022737"/>
    </source>
</evidence>
<comment type="caution">
    <text evidence="5">The sequence shown here is derived from an EMBL/GenBank/DDBJ whole genome shotgun (WGS) entry which is preliminary data.</text>
</comment>
<dbReference type="SMART" id="SM00028">
    <property type="entry name" value="TPR"/>
    <property type="match status" value="5"/>
</dbReference>
<keyword evidence="4" id="KW-0812">Transmembrane</keyword>
<feature type="transmembrane region" description="Helical" evidence="4">
    <location>
        <begin position="6"/>
        <end position="23"/>
    </location>
</feature>
<keyword evidence="1" id="KW-0677">Repeat</keyword>
<evidence type="ECO:0000256" key="3">
    <source>
        <dbReference type="PROSITE-ProRule" id="PRU00339"/>
    </source>
</evidence>
<keyword evidence="4" id="KW-1133">Transmembrane helix</keyword>
<reference evidence="5 6" key="1">
    <citation type="submission" date="2019-01" db="EMBL/GenBank/DDBJ databases">
        <title>Insights into ecological role of a new deltaproteobacterial order Candidatus Sinidesulfobacterales (Sva0485) by metagenomics and metatranscriptomics.</title>
        <authorList>
            <person name="Tan S."/>
            <person name="Liu J."/>
            <person name="Fang Y."/>
            <person name="Hedlund B.P."/>
            <person name="Lian Z.H."/>
            <person name="Huang L.Y."/>
            <person name="Li J.T."/>
            <person name="Huang L.N."/>
            <person name="Li W.J."/>
            <person name="Jiang H.C."/>
            <person name="Dong H.L."/>
            <person name="Shu W.S."/>
        </authorList>
    </citation>
    <scope>NUCLEOTIDE SEQUENCE [LARGE SCALE GENOMIC DNA]</scope>
    <source>
        <strain evidence="5">AP3</strain>
    </source>
</reference>
<evidence type="ECO:0000256" key="2">
    <source>
        <dbReference type="ARBA" id="ARBA00022803"/>
    </source>
</evidence>
<dbReference type="AlphaFoldDB" id="A0A519BCP9"/>
<dbReference type="PANTHER" id="PTHR45586">
    <property type="entry name" value="TPR REPEAT-CONTAINING PROTEIN PA4667"/>
    <property type="match status" value="1"/>
</dbReference>
<evidence type="ECO:0000256" key="4">
    <source>
        <dbReference type="SAM" id="Phobius"/>
    </source>
</evidence>
<dbReference type="InterPro" id="IPR019734">
    <property type="entry name" value="TPR_rpt"/>
</dbReference>
<dbReference type="PANTHER" id="PTHR45586:SF1">
    <property type="entry name" value="LIPOPOLYSACCHARIDE ASSEMBLY PROTEIN B"/>
    <property type="match status" value="1"/>
</dbReference>
<evidence type="ECO:0000313" key="6">
    <source>
        <dbReference type="Proteomes" id="UP000320813"/>
    </source>
</evidence>
<dbReference type="Pfam" id="PF13181">
    <property type="entry name" value="TPR_8"/>
    <property type="match status" value="1"/>
</dbReference>
<keyword evidence="4" id="KW-0472">Membrane</keyword>
<gene>
    <name evidence="5" type="ORF">EVJ47_01910</name>
</gene>
<protein>
    <recommendedName>
        <fullName evidence="7">Tetratricopeptide repeat protein</fullName>
    </recommendedName>
</protein>
<name>A0A519BCP9_9DELT</name>
<sequence length="457" mass="53167">MYIITLIIAILVLIAFFEYLYMLNPVKIPLHYAPGSQHIINEYLIIYIFSAFLVGIVLVLSINILKDLISQIKNLFFKRKQFIKTEIDNSVNKAYDFYIKGQYDKAIDLIKKYLSAYENSISGYLLLAKIYKHKGKIKDSEFNLNKALEIEKDNINALNEAGNLYKLNKDYDKAIVYYNKALESSNDNLYAITQLKDIYIKKGEWKNAYRMSKLFLAESKDKEINKKEELVMLGLKYEFGKYLLETENDTVRSAKRFNQVLTQNKNFVPAYISLGDIYIKKGKYPEVFDLWEKAFLKTGNFAILIKIEDIAIKTNHPENIIKFYQELIYDNPEKWEYRLFLGKLYMRLEMVDDALSSLHEIPASIFKDNSLSLLLAECYFKRGKYNDSAVNFRKALKGQYPVKLPFTCSNCGFVSYNYSSICPSCNLWNTFNIKTSGTLYESGQKDDIKNIPSLISE</sequence>
<dbReference type="InterPro" id="IPR051012">
    <property type="entry name" value="CellSynth/LPSAsmb/PSIAsmb"/>
</dbReference>
<dbReference type="Pfam" id="PF00515">
    <property type="entry name" value="TPR_1"/>
    <property type="match status" value="1"/>
</dbReference>
<dbReference type="EMBL" id="SGBD01000001">
    <property type="protein sequence ID" value="RZD15053.1"/>
    <property type="molecule type" value="Genomic_DNA"/>
</dbReference>
<dbReference type="InterPro" id="IPR011990">
    <property type="entry name" value="TPR-like_helical_dom_sf"/>
</dbReference>
<organism evidence="5 6">
    <name type="scientific">Candidatus Acidulodesulfobacterium ferriphilum</name>
    <dbReference type="NCBI Taxonomy" id="2597223"/>
    <lineage>
        <taxon>Bacteria</taxon>
        <taxon>Deltaproteobacteria</taxon>
        <taxon>Candidatus Acidulodesulfobacterales</taxon>
        <taxon>Candidatus Acidulodesulfobacterium</taxon>
    </lineage>
</organism>
<dbReference type="Gene3D" id="1.25.40.10">
    <property type="entry name" value="Tetratricopeptide repeat domain"/>
    <property type="match status" value="2"/>
</dbReference>
<evidence type="ECO:0008006" key="7">
    <source>
        <dbReference type="Google" id="ProtNLM"/>
    </source>
</evidence>
<keyword evidence="2 3" id="KW-0802">TPR repeat</keyword>
<accession>A0A519BCP9</accession>
<feature type="repeat" description="TPR" evidence="3">
    <location>
        <begin position="155"/>
        <end position="188"/>
    </location>
</feature>
<feature type="transmembrane region" description="Helical" evidence="4">
    <location>
        <begin position="44"/>
        <end position="65"/>
    </location>
</feature>